<gene>
    <name evidence="2" type="ORF">Bca52824_004037</name>
    <name evidence="1" type="ORF">Bca52824_043414</name>
</gene>
<dbReference type="EMBL" id="JAAMPC010000009">
    <property type="protein sequence ID" value="KAG2296745.1"/>
    <property type="molecule type" value="Genomic_DNA"/>
</dbReference>
<dbReference type="PANTHER" id="PTHR45642">
    <property type="entry name" value="GDSL ESTERASE/LIPASE EXL3"/>
    <property type="match status" value="1"/>
</dbReference>
<keyword evidence="3" id="KW-1185">Reference proteome</keyword>
<evidence type="ECO:0000313" key="3">
    <source>
        <dbReference type="Proteomes" id="UP000886595"/>
    </source>
</evidence>
<evidence type="ECO:0000313" key="1">
    <source>
        <dbReference type="EMBL" id="KAG2296745.1"/>
    </source>
</evidence>
<dbReference type="InterPro" id="IPR050592">
    <property type="entry name" value="GDSL_lipolytic_enzyme"/>
</dbReference>
<evidence type="ECO:0008006" key="4">
    <source>
        <dbReference type="Google" id="ProtNLM"/>
    </source>
</evidence>
<dbReference type="OrthoDB" id="1600564at2759"/>
<dbReference type="Proteomes" id="UP000886595">
    <property type="component" value="Unassembled WGS sequence"/>
</dbReference>
<accession>A0A8X8BF70</accession>
<dbReference type="AlphaFoldDB" id="A0A8X8BF70"/>
<protein>
    <recommendedName>
        <fullName evidence="4">GDSL esterase/lipase</fullName>
    </recommendedName>
</protein>
<sequence>MFRSYIARLTSIVGDKKAMEIINNALVVISAGNNDFILNFYTVPSRRLEYALISGYQDYVLKRLDMLVRVTFQTDVAFY</sequence>
<dbReference type="PANTHER" id="PTHR45642:SF81">
    <property type="entry name" value="(RAPE) HYPOTHETICAL PROTEIN"/>
    <property type="match status" value="1"/>
</dbReference>
<proteinExistence type="predicted"/>
<organism evidence="2 3">
    <name type="scientific">Brassica carinata</name>
    <name type="common">Ethiopian mustard</name>
    <name type="synonym">Abyssinian cabbage</name>
    <dbReference type="NCBI Taxonomy" id="52824"/>
    <lineage>
        <taxon>Eukaryota</taxon>
        <taxon>Viridiplantae</taxon>
        <taxon>Streptophyta</taxon>
        <taxon>Embryophyta</taxon>
        <taxon>Tracheophyta</taxon>
        <taxon>Spermatophyta</taxon>
        <taxon>Magnoliopsida</taxon>
        <taxon>eudicotyledons</taxon>
        <taxon>Gunneridae</taxon>
        <taxon>Pentapetalae</taxon>
        <taxon>rosids</taxon>
        <taxon>malvids</taxon>
        <taxon>Brassicales</taxon>
        <taxon>Brassicaceae</taxon>
        <taxon>Brassiceae</taxon>
        <taxon>Brassica</taxon>
    </lineage>
</organism>
<comment type="caution">
    <text evidence="2">The sequence shown here is derived from an EMBL/GenBank/DDBJ whole genome shotgun (WGS) entry which is preliminary data.</text>
</comment>
<dbReference type="EMBL" id="JAAMPC010000001">
    <property type="protein sequence ID" value="KAG2332857.1"/>
    <property type="molecule type" value="Genomic_DNA"/>
</dbReference>
<name>A0A8X8BF70_BRACI</name>
<evidence type="ECO:0000313" key="2">
    <source>
        <dbReference type="EMBL" id="KAG2332857.1"/>
    </source>
</evidence>
<reference evidence="2 3" key="1">
    <citation type="submission" date="2020-02" db="EMBL/GenBank/DDBJ databases">
        <authorList>
            <person name="Ma Q."/>
            <person name="Huang Y."/>
            <person name="Song X."/>
            <person name="Pei D."/>
        </authorList>
    </citation>
    <scope>NUCLEOTIDE SEQUENCE [LARGE SCALE GENOMIC DNA]</scope>
    <source>
        <strain evidence="2">Sxm20200214</strain>
        <tissue evidence="2">Leaf</tissue>
    </source>
</reference>